<dbReference type="EMBL" id="LNQP01000002">
    <property type="protein sequence ID" value="KSU89663.1"/>
    <property type="molecule type" value="Genomic_DNA"/>
</dbReference>
<organism evidence="3 4">
    <name type="scientific">Priestia veravalensis</name>
    <dbReference type="NCBI Taxonomy" id="1414648"/>
    <lineage>
        <taxon>Bacteria</taxon>
        <taxon>Bacillati</taxon>
        <taxon>Bacillota</taxon>
        <taxon>Bacilli</taxon>
        <taxon>Bacillales</taxon>
        <taxon>Bacillaceae</taxon>
        <taxon>Priestia</taxon>
    </lineage>
</organism>
<dbReference type="NCBIfam" id="NF007197">
    <property type="entry name" value="PRK09618.1"/>
    <property type="match status" value="1"/>
</dbReference>
<dbReference type="GeneID" id="93683386"/>
<dbReference type="InterPro" id="IPR005648">
    <property type="entry name" value="FlgD"/>
</dbReference>
<dbReference type="RefSeq" id="WP_025908982.1">
    <property type="nucleotide sequence ID" value="NZ_KQ758627.1"/>
</dbReference>
<reference evidence="3 4" key="1">
    <citation type="submission" date="2015-11" db="EMBL/GenBank/DDBJ databases">
        <title>Bacillus caseinolyticus sp nov.</title>
        <authorList>
            <person name="Dastager S.G."/>
            <person name="Mawlankar R."/>
        </authorList>
    </citation>
    <scope>NUCLEOTIDE SEQUENCE [LARGE SCALE GENOMIC DNA]</scope>
    <source>
        <strain evidence="3 4">SGD-V-76</strain>
    </source>
</reference>
<comment type="caution">
    <text evidence="3">The sequence shown here is derived from an EMBL/GenBank/DDBJ whole genome shotgun (WGS) entry which is preliminary data.</text>
</comment>
<dbReference type="GO" id="GO:0044781">
    <property type="term" value="P:bacterial-type flagellum organization"/>
    <property type="evidence" value="ECO:0007669"/>
    <property type="project" value="UniProtKB-KW"/>
</dbReference>
<keyword evidence="2" id="KW-1005">Bacterial flagellum biogenesis</keyword>
<gene>
    <name evidence="3" type="ORF">AS180_00750</name>
</gene>
<dbReference type="AlphaFoldDB" id="A0A0V8JRF2"/>
<evidence type="ECO:0000313" key="3">
    <source>
        <dbReference type="EMBL" id="KSU89663.1"/>
    </source>
</evidence>
<protein>
    <submittedName>
        <fullName evidence="3">Flagellar biosynthesis protein FlgD</fullName>
    </submittedName>
</protein>
<keyword evidence="3" id="KW-0969">Cilium</keyword>
<evidence type="ECO:0000256" key="1">
    <source>
        <dbReference type="ARBA" id="ARBA00010577"/>
    </source>
</evidence>
<keyword evidence="3" id="KW-0966">Cell projection</keyword>
<evidence type="ECO:0000313" key="4">
    <source>
        <dbReference type="Proteomes" id="UP000053681"/>
    </source>
</evidence>
<proteinExistence type="inferred from homology"/>
<accession>A0A0V8JRF2</accession>
<evidence type="ECO:0000256" key="2">
    <source>
        <dbReference type="ARBA" id="ARBA00022795"/>
    </source>
</evidence>
<comment type="similarity">
    <text evidence="1">Belongs to the FlgD family.</text>
</comment>
<sequence>MTNKVQSDLYLANQPVQQKQTGTSSLGKDDFLKILITQLQNQDPTSPMEDKEFISQMAQFSTLEQMTNMSTSMEKFLQVVQSESPILKGSELIGKTVSWVDETNKESEAVVKATSVKDGKLTFMLDDESHTTLTLDDILSVTR</sequence>
<keyword evidence="3" id="KW-0282">Flagellum</keyword>
<name>A0A0V8JRF2_9BACI</name>
<keyword evidence="4" id="KW-1185">Reference proteome</keyword>
<dbReference type="Proteomes" id="UP000053681">
    <property type="component" value="Unassembled WGS sequence"/>
</dbReference>
<dbReference type="Pfam" id="PF03963">
    <property type="entry name" value="FlgD"/>
    <property type="match status" value="1"/>
</dbReference>